<evidence type="ECO:0000313" key="1">
    <source>
        <dbReference type="EMBL" id="MEJ8853925.1"/>
    </source>
</evidence>
<accession>A0ABU8X4B4</accession>
<keyword evidence="2" id="KW-1185">Reference proteome</keyword>
<dbReference type="RefSeq" id="WP_340334024.1">
    <property type="nucleotide sequence ID" value="NZ_JBBKZS010000002.1"/>
</dbReference>
<reference evidence="1 2" key="1">
    <citation type="submission" date="2024-03" db="EMBL/GenBank/DDBJ databases">
        <title>Novel species of the genus Variovorax.</title>
        <authorList>
            <person name="Liu Q."/>
            <person name="Xin Y.-H."/>
        </authorList>
    </citation>
    <scope>NUCLEOTIDE SEQUENCE [LARGE SCALE GENOMIC DNA]</scope>
    <source>
        <strain evidence="1 2">KACC 18901</strain>
    </source>
</reference>
<evidence type="ECO:0000313" key="2">
    <source>
        <dbReference type="Proteomes" id="UP001367030"/>
    </source>
</evidence>
<comment type="caution">
    <text evidence="1">The sequence shown here is derived from an EMBL/GenBank/DDBJ whole genome shotgun (WGS) entry which is preliminary data.</text>
</comment>
<dbReference type="Proteomes" id="UP001367030">
    <property type="component" value="Unassembled WGS sequence"/>
</dbReference>
<dbReference type="EMBL" id="JBBKZS010000002">
    <property type="protein sequence ID" value="MEJ8853925.1"/>
    <property type="molecule type" value="Genomic_DNA"/>
</dbReference>
<organism evidence="1 2">
    <name type="scientific">Variovorax robiniae</name>
    <dbReference type="NCBI Taxonomy" id="1836199"/>
    <lineage>
        <taxon>Bacteria</taxon>
        <taxon>Pseudomonadati</taxon>
        <taxon>Pseudomonadota</taxon>
        <taxon>Betaproteobacteria</taxon>
        <taxon>Burkholderiales</taxon>
        <taxon>Comamonadaceae</taxon>
        <taxon>Variovorax</taxon>
    </lineage>
</organism>
<gene>
    <name evidence="1" type="ORF">WKW79_05065</name>
</gene>
<protein>
    <submittedName>
        <fullName evidence="1">Uncharacterized protein</fullName>
    </submittedName>
</protein>
<sequence length="119" mass="12548">MTTISERALLERALIAIEQVMARNNATGRAADTPARQAIEMCLTSAAALVDVAQALLRDAASRSPEALASEWQTLIGHTKTASRTAHQAVLVLSAQRDLVAAQDGVRIAGESAVPEHAH</sequence>
<proteinExistence type="predicted"/>
<name>A0ABU8X4B4_9BURK</name>